<evidence type="ECO:0000256" key="2">
    <source>
        <dbReference type="SAM" id="SignalP"/>
    </source>
</evidence>
<dbReference type="AlphaFoldDB" id="A0A7S4M8H8"/>
<evidence type="ECO:0000313" key="3">
    <source>
        <dbReference type="EMBL" id="CAE2207963.1"/>
    </source>
</evidence>
<evidence type="ECO:0000256" key="1">
    <source>
        <dbReference type="SAM" id="Phobius"/>
    </source>
</evidence>
<reference evidence="3" key="1">
    <citation type="submission" date="2021-01" db="EMBL/GenBank/DDBJ databases">
        <authorList>
            <person name="Corre E."/>
            <person name="Pelletier E."/>
            <person name="Niang G."/>
            <person name="Scheremetjew M."/>
            <person name="Finn R."/>
            <person name="Kale V."/>
            <person name="Holt S."/>
            <person name="Cochrane G."/>
            <person name="Meng A."/>
            <person name="Brown T."/>
            <person name="Cohen L."/>
        </authorList>
    </citation>
    <scope>NUCLEOTIDE SEQUENCE</scope>
    <source>
        <strain evidence="3">Isolate 1302-5</strain>
    </source>
</reference>
<feature type="chain" id="PRO_5030974302" evidence="2">
    <location>
        <begin position="23"/>
        <end position="193"/>
    </location>
</feature>
<feature type="transmembrane region" description="Helical" evidence="1">
    <location>
        <begin position="102"/>
        <end position="124"/>
    </location>
</feature>
<protein>
    <submittedName>
        <fullName evidence="3">Uncharacterized protein</fullName>
    </submittedName>
</protein>
<organism evidence="3">
    <name type="scientific">Odontella aurita</name>
    <dbReference type="NCBI Taxonomy" id="265563"/>
    <lineage>
        <taxon>Eukaryota</taxon>
        <taxon>Sar</taxon>
        <taxon>Stramenopiles</taxon>
        <taxon>Ochrophyta</taxon>
        <taxon>Bacillariophyta</taxon>
        <taxon>Mediophyceae</taxon>
        <taxon>Biddulphiophycidae</taxon>
        <taxon>Eupodiscales</taxon>
        <taxon>Odontellaceae</taxon>
        <taxon>Odontella</taxon>
    </lineage>
</organism>
<keyword evidence="1" id="KW-0472">Membrane</keyword>
<name>A0A7S4M8H8_9STRA</name>
<gene>
    <name evidence="3" type="ORF">OAUR00152_LOCUS3426</name>
</gene>
<sequence length="193" mass="21125">MKMRAAFILAIHVAALPFRVAGFASLSPLAKMSWQGGQSRLSKINDAEGVMAMSRKMTDPPGGGKVGAGLWKRMDTLHSAGLRPYTCTTSSQCTEKRAQKKAYGAFSVGFFGHSGLLLLSIILVNVIKGLLFPPTDADEPKPAGMMNRCPWPFIFFHDLQQGFKDSPTWVVVVWVALWRCLKCYRSSANTVGL</sequence>
<feature type="signal peptide" evidence="2">
    <location>
        <begin position="1"/>
        <end position="22"/>
    </location>
</feature>
<accession>A0A7S4M8H8</accession>
<keyword evidence="1" id="KW-1133">Transmembrane helix</keyword>
<keyword evidence="1" id="KW-0812">Transmembrane</keyword>
<dbReference type="EMBL" id="HBKQ01004957">
    <property type="protein sequence ID" value="CAE2207963.1"/>
    <property type="molecule type" value="Transcribed_RNA"/>
</dbReference>
<keyword evidence="2" id="KW-0732">Signal</keyword>
<proteinExistence type="predicted"/>